<feature type="repeat" description="TPR" evidence="1">
    <location>
        <begin position="45"/>
        <end position="78"/>
    </location>
</feature>
<feature type="non-terminal residue" evidence="3">
    <location>
        <position position="1"/>
    </location>
</feature>
<dbReference type="SUPFAM" id="SSF48452">
    <property type="entry name" value="TPR-like"/>
    <property type="match status" value="1"/>
</dbReference>
<dbReference type="PROSITE" id="PS50005">
    <property type="entry name" value="TPR"/>
    <property type="match status" value="1"/>
</dbReference>
<sequence length="176" mass="20358">FNLATTLLKQRSGENNPQDSVLTQQAAKLFGDVATAQSASKQLKQKSFYDLGRLAYDTEDYQSSVDFFKESLRINPADDQARKNLRMAQKKLQENQSNQQQQQDKDQNKDQDKQQDQQQQNQPQANPPKQDKPQLQNTTPDNILNAVQNEEKNTRDKVNKRKAQQMQGRPRSQKPW</sequence>
<dbReference type="EMBL" id="DVMS01000235">
    <property type="protein sequence ID" value="HIU39650.1"/>
    <property type="molecule type" value="Genomic_DNA"/>
</dbReference>
<dbReference type="InterPro" id="IPR019734">
    <property type="entry name" value="TPR_rpt"/>
</dbReference>
<evidence type="ECO:0000256" key="2">
    <source>
        <dbReference type="SAM" id="MobiDB-lite"/>
    </source>
</evidence>
<dbReference type="InterPro" id="IPR011990">
    <property type="entry name" value="TPR-like_helical_dom_sf"/>
</dbReference>
<feature type="compositionally biased region" description="Basic and acidic residues" evidence="2">
    <location>
        <begin position="103"/>
        <end position="115"/>
    </location>
</feature>
<feature type="compositionally biased region" description="Low complexity" evidence="2">
    <location>
        <begin position="116"/>
        <end position="128"/>
    </location>
</feature>
<dbReference type="Gene3D" id="1.25.40.10">
    <property type="entry name" value="Tetratricopeptide repeat domain"/>
    <property type="match status" value="1"/>
</dbReference>
<dbReference type="AlphaFoldDB" id="A0A9D1IL69"/>
<name>A0A9D1IL69_9BACT</name>
<comment type="caution">
    <text evidence="3">The sequence shown here is derived from an EMBL/GenBank/DDBJ whole genome shotgun (WGS) entry which is preliminary data.</text>
</comment>
<gene>
    <name evidence="3" type="ORF">IAD18_08305</name>
</gene>
<evidence type="ECO:0000256" key="1">
    <source>
        <dbReference type="PROSITE-ProRule" id="PRU00339"/>
    </source>
</evidence>
<evidence type="ECO:0000313" key="4">
    <source>
        <dbReference type="Proteomes" id="UP000824076"/>
    </source>
</evidence>
<reference evidence="3" key="2">
    <citation type="journal article" date="2021" name="PeerJ">
        <title>Extensive microbial diversity within the chicken gut microbiome revealed by metagenomics and culture.</title>
        <authorList>
            <person name="Gilroy R."/>
            <person name="Ravi A."/>
            <person name="Getino M."/>
            <person name="Pursley I."/>
            <person name="Horton D.L."/>
            <person name="Alikhan N.F."/>
            <person name="Baker D."/>
            <person name="Gharbi K."/>
            <person name="Hall N."/>
            <person name="Watson M."/>
            <person name="Adriaenssens E.M."/>
            <person name="Foster-Nyarko E."/>
            <person name="Jarju S."/>
            <person name="Secka A."/>
            <person name="Antonio M."/>
            <person name="Oren A."/>
            <person name="Chaudhuri R.R."/>
            <person name="La Ragione R."/>
            <person name="Hildebrand F."/>
            <person name="Pallen M.J."/>
        </authorList>
    </citation>
    <scope>NUCLEOTIDE SEQUENCE</scope>
    <source>
        <strain evidence="3">17073</strain>
    </source>
</reference>
<accession>A0A9D1IL69</accession>
<proteinExistence type="predicted"/>
<reference evidence="3" key="1">
    <citation type="submission" date="2020-10" db="EMBL/GenBank/DDBJ databases">
        <authorList>
            <person name="Gilroy R."/>
        </authorList>
    </citation>
    <scope>NUCLEOTIDE SEQUENCE</scope>
    <source>
        <strain evidence="3">17073</strain>
    </source>
</reference>
<evidence type="ECO:0000313" key="3">
    <source>
        <dbReference type="EMBL" id="HIU39650.1"/>
    </source>
</evidence>
<organism evidence="3 4">
    <name type="scientific">Candidatus Limisoma intestinavium</name>
    <dbReference type="NCBI Taxonomy" id="2840856"/>
    <lineage>
        <taxon>Bacteria</taxon>
        <taxon>Pseudomonadati</taxon>
        <taxon>Bacteroidota</taxon>
        <taxon>Bacteroidia</taxon>
        <taxon>Bacteroidales</taxon>
        <taxon>Candidatus Limisoma</taxon>
    </lineage>
</organism>
<feature type="compositionally biased region" description="Polar residues" evidence="2">
    <location>
        <begin position="135"/>
        <end position="148"/>
    </location>
</feature>
<feature type="region of interest" description="Disordered" evidence="2">
    <location>
        <begin position="86"/>
        <end position="176"/>
    </location>
</feature>
<dbReference type="Proteomes" id="UP000824076">
    <property type="component" value="Unassembled WGS sequence"/>
</dbReference>
<evidence type="ECO:0008006" key="5">
    <source>
        <dbReference type="Google" id="ProtNLM"/>
    </source>
</evidence>
<protein>
    <recommendedName>
        <fullName evidence="5">Tetratricopeptide repeat protein</fullName>
    </recommendedName>
</protein>
<keyword evidence="1" id="KW-0802">TPR repeat</keyword>